<dbReference type="InterPro" id="IPR017039">
    <property type="entry name" value="Virul_fac_BrkB"/>
</dbReference>
<evidence type="ECO:0000313" key="8">
    <source>
        <dbReference type="Proteomes" id="UP001197378"/>
    </source>
</evidence>
<comment type="caution">
    <text evidence="7">The sequence shown here is derived from an EMBL/GenBank/DDBJ whole genome shotgun (WGS) entry which is preliminary data.</text>
</comment>
<evidence type="ECO:0000256" key="4">
    <source>
        <dbReference type="ARBA" id="ARBA00022989"/>
    </source>
</evidence>
<dbReference type="Proteomes" id="UP001197378">
    <property type="component" value="Unassembled WGS sequence"/>
</dbReference>
<keyword evidence="8" id="KW-1185">Reference proteome</keyword>
<keyword evidence="3 6" id="KW-0812">Transmembrane</keyword>
<protein>
    <submittedName>
        <fullName evidence="7">YihY/virulence factor BrkB family protein</fullName>
    </submittedName>
</protein>
<feature type="transmembrane region" description="Helical" evidence="6">
    <location>
        <begin position="14"/>
        <end position="38"/>
    </location>
</feature>
<proteinExistence type="predicted"/>
<dbReference type="GO" id="GO:0005886">
    <property type="term" value="C:plasma membrane"/>
    <property type="evidence" value="ECO:0007669"/>
    <property type="project" value="UniProtKB-SubCell"/>
</dbReference>
<evidence type="ECO:0000256" key="2">
    <source>
        <dbReference type="ARBA" id="ARBA00022475"/>
    </source>
</evidence>
<feature type="transmembrane region" description="Helical" evidence="6">
    <location>
        <begin position="156"/>
        <end position="176"/>
    </location>
</feature>
<dbReference type="Pfam" id="PF03631">
    <property type="entry name" value="Virul_fac_BrkB"/>
    <property type="match status" value="1"/>
</dbReference>
<feature type="transmembrane region" description="Helical" evidence="6">
    <location>
        <begin position="183"/>
        <end position="204"/>
    </location>
</feature>
<dbReference type="PANTHER" id="PTHR30213:SF0">
    <property type="entry name" value="UPF0761 MEMBRANE PROTEIN YIHY"/>
    <property type="match status" value="1"/>
</dbReference>
<dbReference type="NCBIfam" id="TIGR00765">
    <property type="entry name" value="yihY_not_rbn"/>
    <property type="match status" value="1"/>
</dbReference>
<feature type="transmembrane region" description="Helical" evidence="6">
    <location>
        <begin position="77"/>
        <end position="96"/>
    </location>
</feature>
<keyword evidence="2" id="KW-1003">Cell membrane</keyword>
<feature type="transmembrane region" description="Helical" evidence="6">
    <location>
        <begin position="50"/>
        <end position="71"/>
    </location>
</feature>
<evidence type="ECO:0000313" key="7">
    <source>
        <dbReference type="EMBL" id="MBU2789040.1"/>
    </source>
</evidence>
<organism evidence="7 8">
    <name type="scientific">Igneacidithiobacillus copahuensis</name>
    <dbReference type="NCBI Taxonomy" id="2724909"/>
    <lineage>
        <taxon>Bacteria</taxon>
        <taxon>Pseudomonadati</taxon>
        <taxon>Pseudomonadota</taxon>
        <taxon>Acidithiobacillia</taxon>
        <taxon>Acidithiobacillales</taxon>
        <taxon>Acidithiobacillaceae</taxon>
        <taxon>Igneacidithiobacillus</taxon>
    </lineage>
</organism>
<keyword evidence="5 6" id="KW-0472">Membrane</keyword>
<gene>
    <name evidence="7" type="ORF">HFQ13_12640</name>
</gene>
<evidence type="ECO:0000256" key="1">
    <source>
        <dbReference type="ARBA" id="ARBA00004651"/>
    </source>
</evidence>
<dbReference type="EMBL" id="JAAXYO010000180">
    <property type="protein sequence ID" value="MBU2789040.1"/>
    <property type="molecule type" value="Genomic_DNA"/>
</dbReference>
<comment type="subcellular location">
    <subcellularLocation>
        <location evidence="1">Cell membrane</location>
        <topology evidence="1">Multi-pass membrane protein</topology>
    </subcellularLocation>
</comment>
<accession>A0AAE2YRS1</accession>
<keyword evidence="4 6" id="KW-1133">Transmembrane helix</keyword>
<dbReference type="PANTHER" id="PTHR30213">
    <property type="entry name" value="INNER MEMBRANE PROTEIN YHJD"/>
    <property type="match status" value="1"/>
</dbReference>
<dbReference type="PIRSF" id="PIRSF035875">
    <property type="entry name" value="RNase_BN"/>
    <property type="match status" value="1"/>
</dbReference>
<evidence type="ECO:0000256" key="3">
    <source>
        <dbReference type="ARBA" id="ARBA00022692"/>
    </source>
</evidence>
<name>A0AAE2YRS1_9PROT</name>
<evidence type="ECO:0000256" key="5">
    <source>
        <dbReference type="ARBA" id="ARBA00023136"/>
    </source>
</evidence>
<sequence>MDFWWDDCVDRASLLAYTTLLAIVPLLAVIFSLWNLIGFTEEKRQLIDRYVFQSFVPEVGEAVIHWLNVLAARGAGLGWYGVIGLLITALLLLHEIERHFNAIWNEKITTHWLRPLRYILLIVLGPIASAALVLSLEPVQHWLLHFGAMPALPAQFSYAIAFVVEMVIFLALYRILPAARVTFLDAFFGALIAAILLNVAKYLLAQYIRYSITETLYGALGLLPVFLLWLYMTWLAVLFGAEVAAAAQRRHPASAYPTGEAREKTAR</sequence>
<dbReference type="AlphaFoldDB" id="A0AAE2YRS1"/>
<evidence type="ECO:0000256" key="6">
    <source>
        <dbReference type="SAM" id="Phobius"/>
    </source>
</evidence>
<reference evidence="7" key="1">
    <citation type="journal article" date="2021" name="ISME J.">
        <title>Genomic evolution of the class Acidithiobacillia: deep-branching Proteobacteria living in extreme acidic conditions.</title>
        <authorList>
            <person name="Moya-Beltran A."/>
            <person name="Beard S."/>
            <person name="Rojas-Villalobos C."/>
            <person name="Issotta F."/>
            <person name="Gallardo Y."/>
            <person name="Ulloa R."/>
            <person name="Giaveno A."/>
            <person name="Degli Esposti M."/>
            <person name="Johnson D.B."/>
            <person name="Quatrini R."/>
        </authorList>
    </citation>
    <scope>NUCLEOTIDE SEQUENCE</scope>
    <source>
        <strain evidence="7">VAN18-1</strain>
    </source>
</reference>
<feature type="transmembrane region" description="Helical" evidence="6">
    <location>
        <begin position="216"/>
        <end position="241"/>
    </location>
</feature>
<feature type="transmembrane region" description="Helical" evidence="6">
    <location>
        <begin position="116"/>
        <end position="136"/>
    </location>
</feature>